<proteinExistence type="predicted"/>
<gene>
    <name evidence="1" type="ORF">OVN521_LOCUS42197</name>
</gene>
<keyword evidence="2" id="KW-1185">Reference proteome</keyword>
<accession>A0A820X3H7</accession>
<dbReference type="Proteomes" id="UP000663866">
    <property type="component" value="Unassembled WGS sequence"/>
</dbReference>
<dbReference type="AlphaFoldDB" id="A0A820X3H7"/>
<name>A0A820X3H7_9BILA</name>
<organism evidence="1 2">
    <name type="scientific">Rotaria magnacalcarata</name>
    <dbReference type="NCBI Taxonomy" id="392030"/>
    <lineage>
        <taxon>Eukaryota</taxon>
        <taxon>Metazoa</taxon>
        <taxon>Spiralia</taxon>
        <taxon>Gnathifera</taxon>
        <taxon>Rotifera</taxon>
        <taxon>Eurotatoria</taxon>
        <taxon>Bdelloidea</taxon>
        <taxon>Philodinida</taxon>
        <taxon>Philodinidae</taxon>
        <taxon>Rotaria</taxon>
    </lineage>
</organism>
<dbReference type="EMBL" id="CAJOBG010057431">
    <property type="protein sequence ID" value="CAF4528356.1"/>
    <property type="molecule type" value="Genomic_DNA"/>
</dbReference>
<evidence type="ECO:0000313" key="1">
    <source>
        <dbReference type="EMBL" id="CAF4528356.1"/>
    </source>
</evidence>
<sequence length="84" mass="9391">ATSEQVEIMVSSILKAKSSLTDLFSFRSHVRATRSSDLTSEQPEIVVSSTVNAETSLTNLFLFRSRVRATRNSDQTFHVDRSGR</sequence>
<protein>
    <submittedName>
        <fullName evidence="1">Uncharacterized protein</fullName>
    </submittedName>
</protein>
<evidence type="ECO:0000313" key="2">
    <source>
        <dbReference type="Proteomes" id="UP000663866"/>
    </source>
</evidence>
<comment type="caution">
    <text evidence="1">The sequence shown here is derived from an EMBL/GenBank/DDBJ whole genome shotgun (WGS) entry which is preliminary data.</text>
</comment>
<feature type="non-terminal residue" evidence="1">
    <location>
        <position position="1"/>
    </location>
</feature>
<reference evidence="1" key="1">
    <citation type="submission" date="2021-02" db="EMBL/GenBank/DDBJ databases">
        <authorList>
            <person name="Nowell W R."/>
        </authorList>
    </citation>
    <scope>NUCLEOTIDE SEQUENCE</scope>
</reference>